<dbReference type="PaxDb" id="3218-PP1S357_31V6.1"/>
<dbReference type="RefSeq" id="XP_024367002.1">
    <property type="nucleotide sequence ID" value="XM_024511234.2"/>
</dbReference>
<evidence type="ECO:0000313" key="1">
    <source>
        <dbReference type="EMBL" id="PNR27173.1"/>
    </source>
</evidence>
<reference evidence="2" key="3">
    <citation type="submission" date="2020-12" db="UniProtKB">
        <authorList>
            <consortium name="EnsemblPlants"/>
        </authorList>
    </citation>
    <scope>IDENTIFICATION</scope>
</reference>
<gene>
    <name evidence="2" type="primary">LOC112278120</name>
    <name evidence="1" type="ORF">PHYPA_030654</name>
</gene>
<dbReference type="EnsemblPlants" id="Pp3c26_14560V3.4">
    <property type="protein sequence ID" value="Pp3c26_14560V3.4"/>
    <property type="gene ID" value="Pp3c26_14560"/>
</dbReference>
<name>A0A2K1ID18_PHYPA</name>
<keyword evidence="3" id="KW-1185">Reference proteome</keyword>
<dbReference type="OrthoDB" id="2018306at2759"/>
<proteinExistence type="predicted"/>
<dbReference type="AlphaFoldDB" id="A0A2K1ID18"/>
<dbReference type="GeneID" id="112278120"/>
<sequence length="430" mass="48530">MQLESARSFANNVTEIFRKTDCKRSKCPRCKGSGLHMDLFTEKSPYSNEPCWFCEGMGVMSVAGTDGYMLGRSNPVLNTRCFEMPANLHLYNGKYPSSKTKLVAYKPPKDIFQELQVPFYTLDSQRNLTKYTASSDTSFSESLKPDLTGCDEFTSWTFIRPEHLKKQHYHRFRARLNLPSTDSKAVVVTSSLESERTTTAVLGESSVLAPRISGMTQLDESDCVPCDASLETFLKEDFWSNTGNLQIKDVQNSYNAALVSEFPQTNSLSTRRASRTSRAWGNDENALEATAPARLDPDSRDYREFQEEKEAEAVKSSIKWLSQPRSLRKPRNRVREEAEIQAKTRAVRALITQIVEASSISLDPLVDSLLNDQNEEDGYEDLMGLQSKKTRSLLSWPLVSSNRPDLSLMNTFLCEKAKDAMIYNSSSTKP</sequence>
<dbReference type="EnsemblPlants" id="Pp3c26_14560V3.2">
    <property type="protein sequence ID" value="Pp3c26_14560V3.2"/>
    <property type="gene ID" value="Pp3c26_14560"/>
</dbReference>
<dbReference type="RefSeq" id="XP_073387872.1">
    <property type="nucleotide sequence ID" value="XM_073531771.1"/>
</dbReference>
<accession>A0A2K1ID18</accession>
<dbReference type="Gramene" id="Pp3c26_14560V3.4">
    <property type="protein sequence ID" value="Pp3c26_14560V3.4"/>
    <property type="gene ID" value="Pp3c26_14560"/>
</dbReference>
<evidence type="ECO:0000313" key="3">
    <source>
        <dbReference type="Proteomes" id="UP000006727"/>
    </source>
</evidence>
<dbReference type="KEGG" id="ppp:112278120"/>
<dbReference type="Gramene" id="Pp3c26_14560V3.2">
    <property type="protein sequence ID" value="Pp3c26_14560V3.2"/>
    <property type="gene ID" value="Pp3c26_14560"/>
</dbReference>
<reference evidence="1 3" key="2">
    <citation type="journal article" date="2018" name="Plant J.">
        <title>The Physcomitrella patens chromosome-scale assembly reveals moss genome structure and evolution.</title>
        <authorList>
            <person name="Lang D."/>
            <person name="Ullrich K.K."/>
            <person name="Murat F."/>
            <person name="Fuchs J."/>
            <person name="Jenkins J."/>
            <person name="Haas F.B."/>
            <person name="Piednoel M."/>
            <person name="Gundlach H."/>
            <person name="Van Bel M."/>
            <person name="Meyberg R."/>
            <person name="Vives C."/>
            <person name="Morata J."/>
            <person name="Symeonidi A."/>
            <person name="Hiss M."/>
            <person name="Muchero W."/>
            <person name="Kamisugi Y."/>
            <person name="Saleh O."/>
            <person name="Blanc G."/>
            <person name="Decker E.L."/>
            <person name="van Gessel N."/>
            <person name="Grimwood J."/>
            <person name="Hayes R.D."/>
            <person name="Graham S.W."/>
            <person name="Gunter L.E."/>
            <person name="McDaniel S.F."/>
            <person name="Hoernstein S.N.W."/>
            <person name="Larsson A."/>
            <person name="Li F.W."/>
            <person name="Perroud P.F."/>
            <person name="Phillips J."/>
            <person name="Ranjan P."/>
            <person name="Rokshar D.S."/>
            <person name="Rothfels C.J."/>
            <person name="Schneider L."/>
            <person name="Shu S."/>
            <person name="Stevenson D.W."/>
            <person name="Thummler F."/>
            <person name="Tillich M."/>
            <person name="Villarreal Aguilar J.C."/>
            <person name="Widiez T."/>
            <person name="Wong G.K."/>
            <person name="Wymore A."/>
            <person name="Zhang Y."/>
            <person name="Zimmer A.D."/>
            <person name="Quatrano R.S."/>
            <person name="Mayer K.F.X."/>
            <person name="Goodstein D."/>
            <person name="Casacuberta J.M."/>
            <person name="Vandepoele K."/>
            <person name="Reski R."/>
            <person name="Cuming A.C."/>
            <person name="Tuskan G.A."/>
            <person name="Maumus F."/>
            <person name="Salse J."/>
            <person name="Schmutz J."/>
            <person name="Rensing S.A."/>
        </authorList>
    </citation>
    <scope>NUCLEOTIDE SEQUENCE [LARGE SCALE GENOMIC DNA]</scope>
    <source>
        <strain evidence="2 3">cv. Gransden 2004</strain>
    </source>
</reference>
<evidence type="ECO:0000313" key="2">
    <source>
        <dbReference type="EnsemblPlants" id="Pp3c26_14560V3.1"/>
    </source>
</evidence>
<protein>
    <submittedName>
        <fullName evidence="1 2">Uncharacterized protein</fullName>
    </submittedName>
</protein>
<organism evidence="1">
    <name type="scientific">Physcomitrium patens</name>
    <name type="common">Spreading-leaved earth moss</name>
    <name type="synonym">Physcomitrella patens</name>
    <dbReference type="NCBI Taxonomy" id="3218"/>
    <lineage>
        <taxon>Eukaryota</taxon>
        <taxon>Viridiplantae</taxon>
        <taxon>Streptophyta</taxon>
        <taxon>Embryophyta</taxon>
        <taxon>Bryophyta</taxon>
        <taxon>Bryophytina</taxon>
        <taxon>Bryopsida</taxon>
        <taxon>Funariidae</taxon>
        <taxon>Funariales</taxon>
        <taxon>Funariaceae</taxon>
        <taxon>Physcomitrium</taxon>
    </lineage>
</organism>
<dbReference type="EMBL" id="ABEU02000026">
    <property type="protein sequence ID" value="PNR27173.1"/>
    <property type="molecule type" value="Genomic_DNA"/>
</dbReference>
<dbReference type="EnsemblPlants" id="Pp3c26_14560V3.3">
    <property type="protein sequence ID" value="Pp3c26_14560V3.3"/>
    <property type="gene ID" value="Pp3c26_14560"/>
</dbReference>
<dbReference type="Proteomes" id="UP000006727">
    <property type="component" value="Chromosome 26"/>
</dbReference>
<reference evidence="1 3" key="1">
    <citation type="journal article" date="2008" name="Science">
        <title>The Physcomitrella genome reveals evolutionary insights into the conquest of land by plants.</title>
        <authorList>
            <person name="Rensing S."/>
            <person name="Lang D."/>
            <person name="Zimmer A."/>
            <person name="Terry A."/>
            <person name="Salamov A."/>
            <person name="Shapiro H."/>
            <person name="Nishiyama T."/>
            <person name="Perroud P.-F."/>
            <person name="Lindquist E."/>
            <person name="Kamisugi Y."/>
            <person name="Tanahashi T."/>
            <person name="Sakakibara K."/>
            <person name="Fujita T."/>
            <person name="Oishi K."/>
            <person name="Shin-I T."/>
            <person name="Kuroki Y."/>
            <person name="Toyoda A."/>
            <person name="Suzuki Y."/>
            <person name="Hashimoto A."/>
            <person name="Yamaguchi K."/>
            <person name="Sugano A."/>
            <person name="Kohara Y."/>
            <person name="Fujiyama A."/>
            <person name="Anterola A."/>
            <person name="Aoki S."/>
            <person name="Ashton N."/>
            <person name="Barbazuk W.B."/>
            <person name="Barker E."/>
            <person name="Bennetzen J."/>
            <person name="Bezanilla M."/>
            <person name="Blankenship R."/>
            <person name="Cho S.H."/>
            <person name="Dutcher S."/>
            <person name="Estelle M."/>
            <person name="Fawcett J.A."/>
            <person name="Gundlach H."/>
            <person name="Hanada K."/>
            <person name="Heyl A."/>
            <person name="Hicks K.A."/>
            <person name="Hugh J."/>
            <person name="Lohr M."/>
            <person name="Mayer K."/>
            <person name="Melkozernov A."/>
            <person name="Murata T."/>
            <person name="Nelson D."/>
            <person name="Pils B."/>
            <person name="Prigge M."/>
            <person name="Reiss B."/>
            <person name="Renner T."/>
            <person name="Rombauts S."/>
            <person name="Rushton P."/>
            <person name="Sanderfoot A."/>
            <person name="Schween G."/>
            <person name="Shiu S.-H."/>
            <person name="Stueber K."/>
            <person name="Theodoulou F.L."/>
            <person name="Tu H."/>
            <person name="Van de Peer Y."/>
            <person name="Verrier P.J."/>
            <person name="Waters E."/>
            <person name="Wood A."/>
            <person name="Yang L."/>
            <person name="Cove D."/>
            <person name="Cuming A."/>
            <person name="Hasebe M."/>
            <person name="Lucas S."/>
            <person name="Mishler D.B."/>
            <person name="Reski R."/>
            <person name="Grigoriev I."/>
            <person name="Quatrano R.S."/>
            <person name="Boore J.L."/>
        </authorList>
    </citation>
    <scope>NUCLEOTIDE SEQUENCE [LARGE SCALE GENOMIC DNA]</scope>
    <source>
        <strain evidence="2 3">cv. Gransden 2004</strain>
    </source>
</reference>
<dbReference type="Gramene" id="Pp3c26_14560V3.1">
    <property type="protein sequence ID" value="Pp3c26_14560V3.1"/>
    <property type="gene ID" value="Pp3c26_14560"/>
</dbReference>
<dbReference type="Gramene" id="Pp3c26_14560V3.3">
    <property type="protein sequence ID" value="Pp3c26_14560V3.3"/>
    <property type="gene ID" value="Pp3c26_14560"/>
</dbReference>
<dbReference type="EnsemblPlants" id="Pp3c26_14560V3.1">
    <property type="protein sequence ID" value="Pp3c26_14560V3.1"/>
    <property type="gene ID" value="Pp3c26_14560"/>
</dbReference>